<reference evidence="3 4" key="1">
    <citation type="submission" date="2016-01" db="EMBL/GenBank/DDBJ databases">
        <authorList>
            <person name="Regsiter A."/>
            <person name="william w."/>
        </authorList>
    </citation>
    <scope>NUCLEOTIDE SEQUENCE [LARGE SCALE GENOMIC DNA]</scope>
    <source>
        <strain evidence="3 4">B6</strain>
    </source>
</reference>
<dbReference type="GO" id="GO:0016811">
    <property type="term" value="F:hydrolase activity, acting on carbon-nitrogen (but not peptide) bonds, in linear amides"/>
    <property type="evidence" value="ECO:0007669"/>
    <property type="project" value="UniProtKB-ARBA"/>
</dbReference>
<dbReference type="SUPFAM" id="SSF56317">
    <property type="entry name" value="Carbon-nitrogen hydrolase"/>
    <property type="match status" value="1"/>
</dbReference>
<keyword evidence="1" id="KW-0378">Hydrolase</keyword>
<gene>
    <name evidence="3" type="ORF">AGR4A_Cc180012</name>
</gene>
<accession>A0A822UZ01</accession>
<protein>
    <submittedName>
        <fullName evidence="3">Nitrilase/cyanide hydratase and apolipoprotein N-acyltransferase</fullName>
    </submittedName>
</protein>
<comment type="caution">
    <text evidence="3">The sequence shown here is derived from an EMBL/GenBank/DDBJ whole genome shotgun (WGS) entry which is preliminary data.</text>
</comment>
<sequence length="265" mass="28558">MERTVRIAAAQPPEFLGNIEAAMSYAADVLAQAAQAGVQLLCFPECYLQGYLLDEETARTVALDLSSVDFLAVLNQFPQSDMIIVMGMIERDAGALYNSAIIVQNRSVISRYRKAHLLRKESFLEAGTEATVVSVNGLRFGVNICCDTRYPTAAQKIADLGGSLIVCPANNMLPRSKAMEYKDVHNSARAERCRESGLWLMSSDVTGEREDYVGLGPTAVLNPAGQVVAQLPLEQPGLLIYDMPVGDAVCLAPPASTTEKISAAL</sequence>
<dbReference type="Pfam" id="PF00795">
    <property type="entry name" value="CN_hydrolase"/>
    <property type="match status" value="1"/>
</dbReference>
<dbReference type="InterPro" id="IPR050345">
    <property type="entry name" value="Aliph_Amidase/BUP"/>
</dbReference>
<evidence type="ECO:0000313" key="3">
    <source>
        <dbReference type="EMBL" id="CVI15112.1"/>
    </source>
</evidence>
<organism evidence="3 4">
    <name type="scientific">Agrobacterium tumefaciens str. B6</name>
    <dbReference type="NCBI Taxonomy" id="1183423"/>
    <lineage>
        <taxon>Bacteria</taxon>
        <taxon>Pseudomonadati</taxon>
        <taxon>Pseudomonadota</taxon>
        <taxon>Alphaproteobacteria</taxon>
        <taxon>Hyphomicrobiales</taxon>
        <taxon>Rhizobiaceae</taxon>
        <taxon>Rhizobium/Agrobacterium group</taxon>
        <taxon>Agrobacterium</taxon>
        <taxon>Agrobacterium tumefaciens complex</taxon>
    </lineage>
</organism>
<dbReference type="Gene3D" id="3.60.110.10">
    <property type="entry name" value="Carbon-nitrogen hydrolase"/>
    <property type="match status" value="1"/>
</dbReference>
<dbReference type="GO" id="GO:0016746">
    <property type="term" value="F:acyltransferase activity"/>
    <property type="evidence" value="ECO:0007669"/>
    <property type="project" value="UniProtKB-KW"/>
</dbReference>
<dbReference type="EMBL" id="FCNL01000010">
    <property type="protein sequence ID" value="CVI15112.1"/>
    <property type="molecule type" value="Genomic_DNA"/>
</dbReference>
<name>A0A822UZ01_AGRTU</name>
<dbReference type="PROSITE" id="PS50263">
    <property type="entry name" value="CN_HYDROLASE"/>
    <property type="match status" value="1"/>
</dbReference>
<dbReference type="Proteomes" id="UP000192074">
    <property type="component" value="Unassembled WGS sequence"/>
</dbReference>
<evidence type="ECO:0000259" key="2">
    <source>
        <dbReference type="PROSITE" id="PS50263"/>
    </source>
</evidence>
<keyword evidence="3" id="KW-0012">Acyltransferase</keyword>
<dbReference type="RefSeq" id="WP_060725030.1">
    <property type="nucleotide sequence ID" value="NZ_LMVK01000026.1"/>
</dbReference>
<keyword evidence="3" id="KW-0808">Transferase</keyword>
<feature type="domain" description="CN hydrolase" evidence="2">
    <location>
        <begin position="5"/>
        <end position="245"/>
    </location>
</feature>
<keyword evidence="3" id="KW-0449">Lipoprotein</keyword>
<dbReference type="InterPro" id="IPR003010">
    <property type="entry name" value="C-N_Hydrolase"/>
</dbReference>
<dbReference type="PANTHER" id="PTHR43674:SF2">
    <property type="entry name" value="BETA-UREIDOPROPIONASE"/>
    <property type="match status" value="1"/>
</dbReference>
<dbReference type="InterPro" id="IPR036526">
    <property type="entry name" value="C-N_Hydrolase_sf"/>
</dbReference>
<dbReference type="CDD" id="cd07197">
    <property type="entry name" value="nitrilase"/>
    <property type="match status" value="1"/>
</dbReference>
<dbReference type="PANTHER" id="PTHR43674">
    <property type="entry name" value="NITRILASE C965.09-RELATED"/>
    <property type="match status" value="1"/>
</dbReference>
<evidence type="ECO:0000256" key="1">
    <source>
        <dbReference type="ARBA" id="ARBA00022801"/>
    </source>
</evidence>
<dbReference type="AlphaFoldDB" id="A0A822UZ01"/>
<proteinExistence type="predicted"/>
<evidence type="ECO:0000313" key="4">
    <source>
        <dbReference type="Proteomes" id="UP000192074"/>
    </source>
</evidence>